<dbReference type="SUPFAM" id="SSF51905">
    <property type="entry name" value="FAD/NAD(P)-binding domain"/>
    <property type="match status" value="1"/>
</dbReference>
<dbReference type="InterPro" id="IPR036188">
    <property type="entry name" value="FAD/NAD-bd_sf"/>
</dbReference>
<dbReference type="RefSeq" id="WP_062108667.1">
    <property type="nucleotide sequence ID" value="NZ_LHZR01000109.1"/>
</dbReference>
<dbReference type="STRING" id="318683.A0U94_10070"/>
<dbReference type="OrthoDB" id="9798604at2"/>
<proteinExistence type="inferred from homology"/>
<dbReference type="Pfam" id="PF05199">
    <property type="entry name" value="GMC_oxred_C"/>
    <property type="match status" value="1"/>
</dbReference>
<keyword evidence="4" id="KW-0274">FAD</keyword>
<name>A0A149THV9_9PROT</name>
<dbReference type="InterPro" id="IPR000172">
    <property type="entry name" value="GMC_OxRdtase_N"/>
</dbReference>
<sequence length="544" mass="59553">MSGETLSADVVIIGAGICGSLLAHKLVRNGLSVLLLDAGPRRDRSQIVENWRNMPPDNKSQYDYATPYPSVPWAPHTNYFPDNNYLIVKGPDQTAYKQGIIKGVGGTTWHWAASSWRYLPNDFKLHSTYGVGRDYAVSYDELEPYYYEAECEMGVMGPNGEEITPSAPRKNPWPMTSMPYGYGDRTFTEVVSKLGFSNTPVPQARNSRPYDGRPQCCGNNNCMPICPIGAMYNGVYAALKAEKLGAKIIPNAVVYAMETDAKNKITAIHFYDPEKQSHRVVAKTFVVAANGIETPKLLLLAANDRNPNGIANSSDLVGRNMMDHPGIGMSFQSAEPIWAGGGSVQMSSITNFRDGDFRSEYAATQIGYNNTAQNSRAGMKALSMGLVGKKLDEEIRRRTAHGVDIYANHEVLPDPNNRLVLSKDHKDALGIPHPEVTYDVGEYVRKSAVISRQRLMDIAKALGGTEIEMSPYFTPNNHITGGTIMGHDPRDSVVDKWLRTHDHANLFLATGATMAASGTVNSTLTMAALSLRAADAILNDLKQG</sequence>
<dbReference type="EMBL" id="LHZR01000109">
    <property type="protein sequence ID" value="KXV47469.1"/>
    <property type="molecule type" value="Genomic_DNA"/>
</dbReference>
<evidence type="ECO:0000256" key="2">
    <source>
        <dbReference type="ARBA" id="ARBA00010790"/>
    </source>
</evidence>
<evidence type="ECO:0000256" key="5">
    <source>
        <dbReference type="ARBA" id="ARBA00023002"/>
    </source>
</evidence>
<evidence type="ECO:0000259" key="7">
    <source>
        <dbReference type="Pfam" id="PF05199"/>
    </source>
</evidence>
<dbReference type="GO" id="GO:0050660">
    <property type="term" value="F:flavin adenine dinucleotide binding"/>
    <property type="evidence" value="ECO:0007669"/>
    <property type="project" value="InterPro"/>
</dbReference>
<dbReference type="Proteomes" id="UP000075636">
    <property type="component" value="Unassembled WGS sequence"/>
</dbReference>
<dbReference type="Pfam" id="PF13450">
    <property type="entry name" value="NAD_binding_8"/>
    <property type="match status" value="1"/>
</dbReference>
<keyword evidence="3" id="KW-0285">Flavoprotein</keyword>
<dbReference type="PANTHER" id="PTHR42784">
    <property type="entry name" value="PYRANOSE 2-OXIDASE"/>
    <property type="match status" value="1"/>
</dbReference>
<dbReference type="SUPFAM" id="SSF54373">
    <property type="entry name" value="FAD-linked reductases, C-terminal domain"/>
    <property type="match status" value="1"/>
</dbReference>
<evidence type="ECO:0000256" key="3">
    <source>
        <dbReference type="ARBA" id="ARBA00022630"/>
    </source>
</evidence>
<dbReference type="AlphaFoldDB" id="A0A149THV9"/>
<comment type="caution">
    <text evidence="8">The sequence shown here is derived from an EMBL/GenBank/DDBJ whole genome shotgun (WGS) entry which is preliminary data.</text>
</comment>
<feature type="domain" description="Glucose-methanol-choline oxidoreductase C-terminal" evidence="7">
    <location>
        <begin position="414"/>
        <end position="529"/>
    </location>
</feature>
<reference evidence="8 9" key="1">
    <citation type="submission" date="2015-06" db="EMBL/GenBank/DDBJ databases">
        <title>Improved classification and identification of acetic acid bacteria using matrix-assisted laser desorption/ionization time-of-flight mass spectrometry; Gluconobacter nephelii and Gluconobacter uchimurae are later heterotypic synonyms of Gluconobacter japonicus and Gluconobacter oxydans, respectively.</title>
        <authorList>
            <person name="Li L."/>
            <person name="Cleenwerck I."/>
            <person name="De Vuyst L."/>
            <person name="Vandamme P."/>
        </authorList>
    </citation>
    <scope>NUCLEOTIDE SEQUENCE [LARGE SCALE GENOMIC DNA]</scope>
    <source>
        <strain evidence="8 9">LMG 1768</strain>
    </source>
</reference>
<protein>
    <submittedName>
        <fullName evidence="8">Choline dehydrogenase</fullName>
    </submittedName>
</protein>
<dbReference type="FunFam" id="3.50.50.60:FF:000823">
    <property type="entry name" value="Fructose dehydrogenase large subunit"/>
    <property type="match status" value="1"/>
</dbReference>
<dbReference type="PANTHER" id="PTHR42784:SF1">
    <property type="entry name" value="PYRANOSE 2-OXIDASE"/>
    <property type="match status" value="1"/>
</dbReference>
<evidence type="ECO:0000313" key="8">
    <source>
        <dbReference type="EMBL" id="KXV47469.1"/>
    </source>
</evidence>
<gene>
    <name evidence="8" type="ORF">AD945_10575</name>
</gene>
<evidence type="ECO:0000256" key="4">
    <source>
        <dbReference type="ARBA" id="ARBA00022827"/>
    </source>
</evidence>
<evidence type="ECO:0000256" key="1">
    <source>
        <dbReference type="ARBA" id="ARBA00001974"/>
    </source>
</evidence>
<evidence type="ECO:0000259" key="6">
    <source>
        <dbReference type="Pfam" id="PF00732"/>
    </source>
</evidence>
<dbReference type="Gene3D" id="3.50.50.60">
    <property type="entry name" value="FAD/NAD(P)-binding domain"/>
    <property type="match status" value="2"/>
</dbReference>
<organism evidence="8 9">
    <name type="scientific">Gluconobacter albidus</name>
    <dbReference type="NCBI Taxonomy" id="318683"/>
    <lineage>
        <taxon>Bacteria</taxon>
        <taxon>Pseudomonadati</taxon>
        <taxon>Pseudomonadota</taxon>
        <taxon>Alphaproteobacteria</taxon>
        <taxon>Acetobacterales</taxon>
        <taxon>Acetobacteraceae</taxon>
        <taxon>Gluconobacter</taxon>
    </lineage>
</organism>
<dbReference type="PATRIC" id="fig|318683.6.peg.1413"/>
<accession>A0A149THV9</accession>
<evidence type="ECO:0000313" key="9">
    <source>
        <dbReference type="Proteomes" id="UP000075636"/>
    </source>
</evidence>
<dbReference type="InterPro" id="IPR007867">
    <property type="entry name" value="GMC_OxRtase_C"/>
</dbReference>
<keyword evidence="5" id="KW-0560">Oxidoreductase</keyword>
<comment type="cofactor">
    <cofactor evidence="1">
        <name>FAD</name>
        <dbReference type="ChEBI" id="CHEBI:57692"/>
    </cofactor>
</comment>
<comment type="similarity">
    <text evidence="2">Belongs to the GMC oxidoreductase family.</text>
</comment>
<dbReference type="GO" id="GO:0016614">
    <property type="term" value="F:oxidoreductase activity, acting on CH-OH group of donors"/>
    <property type="evidence" value="ECO:0007669"/>
    <property type="project" value="InterPro"/>
</dbReference>
<dbReference type="InterPro" id="IPR051473">
    <property type="entry name" value="P2Ox-like"/>
</dbReference>
<feature type="domain" description="Glucose-methanol-choline oxidoreductase N-terminal" evidence="6">
    <location>
        <begin position="103"/>
        <end position="325"/>
    </location>
</feature>
<dbReference type="Pfam" id="PF00732">
    <property type="entry name" value="GMC_oxred_N"/>
    <property type="match status" value="1"/>
</dbReference>